<dbReference type="Pfam" id="PF01094">
    <property type="entry name" value="ANF_receptor"/>
    <property type="match status" value="1"/>
</dbReference>
<dbReference type="GO" id="GO:0004965">
    <property type="term" value="F:G protein-coupled GABA receptor activity"/>
    <property type="evidence" value="ECO:0007669"/>
    <property type="project" value="InterPro"/>
</dbReference>
<evidence type="ECO:0000256" key="3">
    <source>
        <dbReference type="ARBA" id="ARBA00022989"/>
    </source>
</evidence>
<dbReference type="AlphaFoldDB" id="A0A8H7UFV5"/>
<keyword evidence="6" id="KW-0675">Receptor</keyword>
<dbReference type="InterPro" id="IPR017978">
    <property type="entry name" value="GPCR_3_C"/>
</dbReference>
<dbReference type="PANTHER" id="PTHR10519:SF20">
    <property type="entry name" value="G-PROTEIN COUPLED RECEPTOR 156-RELATED"/>
    <property type="match status" value="1"/>
</dbReference>
<evidence type="ECO:0000256" key="2">
    <source>
        <dbReference type="ARBA" id="ARBA00022692"/>
    </source>
</evidence>
<evidence type="ECO:0000256" key="4">
    <source>
        <dbReference type="ARBA" id="ARBA00023040"/>
    </source>
</evidence>
<accession>A0A8H7UFV5</accession>
<dbReference type="CDD" id="cd15047">
    <property type="entry name" value="7tmC_GABA-B-like"/>
    <property type="match status" value="1"/>
</dbReference>
<feature type="transmembrane region" description="Helical" evidence="9">
    <location>
        <begin position="501"/>
        <end position="526"/>
    </location>
</feature>
<dbReference type="GO" id="GO:0038039">
    <property type="term" value="C:G protein-coupled receptor heterodimeric complex"/>
    <property type="evidence" value="ECO:0007669"/>
    <property type="project" value="TreeGrafter"/>
</dbReference>
<dbReference type="InterPro" id="IPR028082">
    <property type="entry name" value="Peripla_BP_I"/>
</dbReference>
<gene>
    <name evidence="11" type="ORF">INT43_003006</name>
</gene>
<comment type="subcellular location">
    <subcellularLocation>
        <location evidence="1">Membrane</location>
        <topology evidence="1">Multi-pass membrane protein</topology>
    </subcellularLocation>
</comment>
<feature type="transmembrane region" description="Helical" evidence="9">
    <location>
        <begin position="701"/>
        <end position="721"/>
    </location>
</feature>
<evidence type="ECO:0000256" key="7">
    <source>
        <dbReference type="ARBA" id="ARBA00023180"/>
    </source>
</evidence>
<feature type="transmembrane region" description="Helical" evidence="9">
    <location>
        <begin position="659"/>
        <end position="680"/>
    </location>
</feature>
<dbReference type="InterPro" id="IPR001828">
    <property type="entry name" value="ANF_lig-bd_rcpt"/>
</dbReference>
<dbReference type="GO" id="GO:0007214">
    <property type="term" value="P:gamma-aminobutyric acid signaling pathway"/>
    <property type="evidence" value="ECO:0007669"/>
    <property type="project" value="TreeGrafter"/>
</dbReference>
<feature type="transmembrane region" description="Helical" evidence="9">
    <location>
        <begin position="727"/>
        <end position="746"/>
    </location>
</feature>
<evidence type="ECO:0000313" key="12">
    <source>
        <dbReference type="Proteomes" id="UP000654370"/>
    </source>
</evidence>
<dbReference type="PROSITE" id="PS50259">
    <property type="entry name" value="G_PROTEIN_RECEP_F3_4"/>
    <property type="match status" value="1"/>
</dbReference>
<feature type="transmembrane region" description="Helical" evidence="9">
    <location>
        <begin position="571"/>
        <end position="589"/>
    </location>
</feature>
<feature type="transmembrane region" description="Helical" evidence="9">
    <location>
        <begin position="538"/>
        <end position="559"/>
    </location>
</feature>
<dbReference type="OrthoDB" id="5984008at2759"/>
<protein>
    <recommendedName>
        <fullName evidence="10">G-protein coupled receptors family 3 profile domain-containing protein</fullName>
    </recommendedName>
</protein>
<evidence type="ECO:0000256" key="6">
    <source>
        <dbReference type="ARBA" id="ARBA00023170"/>
    </source>
</evidence>
<dbReference type="EMBL" id="JAEPQZ010000008">
    <property type="protein sequence ID" value="KAG2177759.1"/>
    <property type="molecule type" value="Genomic_DNA"/>
</dbReference>
<evidence type="ECO:0000256" key="8">
    <source>
        <dbReference type="ARBA" id="ARBA00023224"/>
    </source>
</evidence>
<reference evidence="11" key="1">
    <citation type="submission" date="2020-12" db="EMBL/GenBank/DDBJ databases">
        <title>Metabolic potential, ecology and presence of endohyphal bacteria is reflected in genomic diversity of Mucoromycotina.</title>
        <authorList>
            <person name="Muszewska A."/>
            <person name="Okrasinska A."/>
            <person name="Steczkiewicz K."/>
            <person name="Drgas O."/>
            <person name="Orlowska M."/>
            <person name="Perlinska-Lenart U."/>
            <person name="Aleksandrzak-Piekarczyk T."/>
            <person name="Szatraj K."/>
            <person name="Zielenkiewicz U."/>
            <person name="Pilsyk S."/>
            <person name="Malc E."/>
            <person name="Mieczkowski P."/>
            <person name="Kruszewska J.S."/>
            <person name="Biernat P."/>
            <person name="Pawlowska J."/>
        </authorList>
    </citation>
    <scope>NUCLEOTIDE SEQUENCE</scope>
    <source>
        <strain evidence="11">WA0000067209</strain>
    </source>
</reference>
<dbReference type="InterPro" id="IPR002455">
    <property type="entry name" value="GPCR3_GABA-B"/>
</dbReference>
<organism evidence="11 12">
    <name type="scientific">Mortierella isabellina</name>
    <name type="common">Filamentous fungus</name>
    <name type="synonym">Umbelopsis isabellina</name>
    <dbReference type="NCBI Taxonomy" id="91625"/>
    <lineage>
        <taxon>Eukaryota</taxon>
        <taxon>Fungi</taxon>
        <taxon>Fungi incertae sedis</taxon>
        <taxon>Mucoromycota</taxon>
        <taxon>Mucoromycotina</taxon>
        <taxon>Umbelopsidomycetes</taxon>
        <taxon>Umbelopsidales</taxon>
        <taxon>Umbelopsidaceae</taxon>
        <taxon>Umbelopsis</taxon>
    </lineage>
</organism>
<proteinExistence type="predicted"/>
<name>A0A8H7UFV5_MORIS</name>
<keyword evidence="2 9" id="KW-0812">Transmembrane</keyword>
<dbReference type="PANTHER" id="PTHR10519">
    <property type="entry name" value="GABA-B RECEPTOR"/>
    <property type="match status" value="1"/>
</dbReference>
<comment type="caution">
    <text evidence="11">The sequence shown here is derived from an EMBL/GenBank/DDBJ whole genome shotgun (WGS) entry which is preliminary data.</text>
</comment>
<evidence type="ECO:0000256" key="5">
    <source>
        <dbReference type="ARBA" id="ARBA00023136"/>
    </source>
</evidence>
<evidence type="ECO:0000256" key="9">
    <source>
        <dbReference type="SAM" id="Phobius"/>
    </source>
</evidence>
<dbReference type="SUPFAM" id="SSF53822">
    <property type="entry name" value="Periplasmic binding protein-like I"/>
    <property type="match status" value="1"/>
</dbReference>
<dbReference type="PRINTS" id="PR01176">
    <property type="entry name" value="GABABRECEPTR"/>
</dbReference>
<keyword evidence="12" id="KW-1185">Reference proteome</keyword>
<feature type="domain" description="G-protein coupled receptors family 3 profile" evidence="10">
    <location>
        <begin position="501"/>
        <end position="751"/>
    </location>
</feature>
<dbReference type="Gene3D" id="3.40.50.2300">
    <property type="match status" value="2"/>
</dbReference>
<sequence>MSDGIINSTLSHDNQSIVSFTRNHTTIIRPVNTTGKVELRIGVLLPFAQVDDEWTRVITVSGMSAIRMAAAEINSQQLIPGAYITLIEKDSYPDDQNGQSAITEAVYSAVTLIQQGVIGVIGDISSSWTSLSSLMTSTLQIPQCSFSAGATSLSDKSQFPYFFRTIPTDLIYVDVILSFIISQNWSRVGILFSDDAFGQQLSEHAIMQAKTSDIRVVTYQAFRTTGGHSNIMTVLDQFAQSGARIGIVAADTPQQVSLLTIAANMGYVNDDFVWLTIGAIDDELYNGTLRFNSLIKQRQNGTLAAAPPNATALSLAARLTENVTTIDYNTTFNGMISFDIWLDLQGYPEYDAFLDRWSHLDPVDYPLAGRDNTSGNEGLAYSCMMLMALGFNNTMHNISRPVDEALVDLAKGNLGHYMTPLSFNTSYMGPQGPMQIDANGDVTRANFLIYNMQNGKNTVVGSSTSRGFNITAPILYHDGTIKRPADAPPKTMLNPGYTSPIAVVVLAVSGIGILFSIVTMFIVIIFRNRQIFKASSPVFCVLELMGFLLTYVSLLFMIGTPTVAGCYVVPVTFHLGYCLIMGNMVVKNFRIFRIFNNIFITRTIVTDGQLFKASASMVVIDIGLLSLWLGLSTVKSTAVDMTHDSYYQTCAYLHPTESVFMGLMATFCIGLLVFATFLAIKTRKVGASYSKYSETKQIGICVYNILFAGLIGFIVFFLPTAGYITRYYVTVITIMWGTTFSLYTLFLPKMWNFFRGNDDSGYNTQTNSNGSGSRRKEEDDWRRTHTTLSAFQSDHSIENLDEGEMFSLEQILAHESNGNTIQGFVEVHEGTLPLRRVHKYFPFLAHWEMQDIMVFPTSGYFSHFSHLTNRGQVFAYKDVSIYSSESEAYILKIHGTGYTDIHIQVGTAKDLENWIHYFRAKGKAPNSSSLSNEEQVNSLNTMELLRRSKLWKASEVSDLSQKRLLDRQNSDATLCSSDTMLDPYDSEHLHAHTSSYLQLPERYDESSSSQASTARRRRSTSLEAMYFQNHTDLFIDRLFSFDEFKSELTLKNTSSHES</sequence>
<keyword evidence="8" id="KW-0807">Transducer</keyword>
<dbReference type="Pfam" id="PF00003">
    <property type="entry name" value="7tm_3"/>
    <property type="match status" value="1"/>
</dbReference>
<dbReference type="InterPro" id="IPR000337">
    <property type="entry name" value="GPCR_3"/>
</dbReference>
<feature type="transmembrane region" description="Helical" evidence="9">
    <location>
        <begin position="610"/>
        <end position="631"/>
    </location>
</feature>
<evidence type="ECO:0000259" key="10">
    <source>
        <dbReference type="PROSITE" id="PS50259"/>
    </source>
</evidence>
<keyword evidence="3 9" id="KW-1133">Transmembrane helix</keyword>
<keyword evidence="7" id="KW-0325">Glycoprotein</keyword>
<evidence type="ECO:0000256" key="1">
    <source>
        <dbReference type="ARBA" id="ARBA00004141"/>
    </source>
</evidence>
<keyword evidence="4" id="KW-0297">G-protein coupled receptor</keyword>
<dbReference type="PRINTS" id="PR00248">
    <property type="entry name" value="GPCRMGR"/>
</dbReference>
<keyword evidence="5 9" id="KW-0472">Membrane</keyword>
<evidence type="ECO:0000313" key="11">
    <source>
        <dbReference type="EMBL" id="KAG2177759.1"/>
    </source>
</evidence>
<dbReference type="Proteomes" id="UP000654370">
    <property type="component" value="Unassembled WGS sequence"/>
</dbReference>